<feature type="binding site" evidence="1">
    <location>
        <position position="182"/>
    </location>
    <ligand>
        <name>Mg(2+)</name>
        <dbReference type="ChEBI" id="CHEBI:18420"/>
        <label>1</label>
    </ligand>
</feature>
<accession>A0ABD3W599</accession>
<protein>
    <recommendedName>
        <fullName evidence="4">ADP-ribosylglycohydrolase</fullName>
    </recommendedName>
</protein>
<comment type="caution">
    <text evidence="2">The sequence shown here is derived from an EMBL/GenBank/DDBJ whole genome shotgun (WGS) entry which is preliminary data.</text>
</comment>
<dbReference type="PANTHER" id="PTHR16222">
    <property type="entry name" value="ADP-RIBOSYLGLYCOHYDROLASE"/>
    <property type="match status" value="1"/>
</dbReference>
<reference evidence="2 3" key="1">
    <citation type="submission" date="2024-11" db="EMBL/GenBank/DDBJ databases">
        <title>Chromosome-level genome assembly of the freshwater bivalve Anodonta woodiana.</title>
        <authorList>
            <person name="Chen X."/>
        </authorList>
    </citation>
    <scope>NUCLEOTIDE SEQUENCE [LARGE SCALE GENOMIC DNA]</scope>
    <source>
        <strain evidence="2">MN2024</strain>
        <tissue evidence="2">Gills</tissue>
    </source>
</reference>
<sequence length="443" mass="51122">MYWMASHLFHYDRDTQRGIRDEKPHLLDRCRKAPAAARTHRRNDNCNNYERTKTYVCLPTKNFDRTYLDTTMPIHGSSKHLSRWEVEELKWQQQKREIHGHKVAAPMYGRQKRALDTGEDGISKKIKATIYGNCVGDAIGLLTEFMTEAEARELYGYKDLYLEDKRNDCHRSRWKTGEWTDDSDQMILIMRSLIQNRGKVNVEDFAKKLTDWADFGFPELRDSGGLGIGHTTYSIIQQRDFLHNPHKAAEDVWLQSGRTIAPNGGVMRTSILGIHEWWDLDKVERNTIQICLTTHRDPRCQASAVAVSTAIALMLQGEYFVPTIISKCLERADRVLKDNYHKYELYKALYCENLHELRLDEEGKIGYTFKCLGAGFWALKQNDFRKALTEIVLNGGDADTNGAVAGALLGCKLGTKDDIHQPWLLGLRNKSWLDVQIDQYVRY</sequence>
<feature type="binding site" evidence="1">
    <location>
        <position position="397"/>
    </location>
    <ligand>
        <name>Mg(2+)</name>
        <dbReference type="ChEBI" id="CHEBI:18420"/>
        <label>1</label>
    </ligand>
</feature>
<evidence type="ECO:0000313" key="3">
    <source>
        <dbReference type="Proteomes" id="UP001634394"/>
    </source>
</evidence>
<keyword evidence="1" id="KW-0460">Magnesium</keyword>
<dbReference type="AlphaFoldDB" id="A0ABD3W599"/>
<comment type="cofactor">
    <cofactor evidence="1">
        <name>Mg(2+)</name>
        <dbReference type="ChEBI" id="CHEBI:18420"/>
    </cofactor>
    <text evidence="1">Binds 2 magnesium ions per subunit.</text>
</comment>
<organism evidence="2 3">
    <name type="scientific">Sinanodonta woodiana</name>
    <name type="common">Chinese pond mussel</name>
    <name type="synonym">Anodonta woodiana</name>
    <dbReference type="NCBI Taxonomy" id="1069815"/>
    <lineage>
        <taxon>Eukaryota</taxon>
        <taxon>Metazoa</taxon>
        <taxon>Spiralia</taxon>
        <taxon>Lophotrochozoa</taxon>
        <taxon>Mollusca</taxon>
        <taxon>Bivalvia</taxon>
        <taxon>Autobranchia</taxon>
        <taxon>Heteroconchia</taxon>
        <taxon>Palaeoheterodonta</taxon>
        <taxon>Unionida</taxon>
        <taxon>Unionoidea</taxon>
        <taxon>Unionidae</taxon>
        <taxon>Unioninae</taxon>
        <taxon>Sinanodonta</taxon>
    </lineage>
</organism>
<dbReference type="InterPro" id="IPR050792">
    <property type="entry name" value="ADP-ribosylglycohydrolase"/>
</dbReference>
<dbReference type="InterPro" id="IPR036705">
    <property type="entry name" value="Ribosyl_crysJ1_sf"/>
</dbReference>
<feature type="binding site" evidence="1">
    <location>
        <position position="400"/>
    </location>
    <ligand>
        <name>Mg(2+)</name>
        <dbReference type="ChEBI" id="CHEBI:18420"/>
        <label>1</label>
    </ligand>
</feature>
<feature type="binding site" evidence="1">
    <location>
        <position position="399"/>
    </location>
    <ligand>
        <name>Mg(2+)</name>
        <dbReference type="ChEBI" id="CHEBI:18420"/>
        <label>1</label>
    </ligand>
</feature>
<evidence type="ECO:0000313" key="2">
    <source>
        <dbReference type="EMBL" id="KAL3868571.1"/>
    </source>
</evidence>
<keyword evidence="1" id="KW-0479">Metal-binding</keyword>
<keyword evidence="3" id="KW-1185">Reference proteome</keyword>
<feature type="binding site" evidence="1">
    <location>
        <position position="181"/>
    </location>
    <ligand>
        <name>Mg(2+)</name>
        <dbReference type="ChEBI" id="CHEBI:18420"/>
        <label>1</label>
    </ligand>
</feature>
<dbReference type="SUPFAM" id="SSF101478">
    <property type="entry name" value="ADP-ribosylglycohydrolase"/>
    <property type="match status" value="1"/>
</dbReference>
<dbReference type="Proteomes" id="UP001634394">
    <property type="component" value="Unassembled WGS sequence"/>
</dbReference>
<evidence type="ECO:0008006" key="4">
    <source>
        <dbReference type="Google" id="ProtNLM"/>
    </source>
</evidence>
<gene>
    <name evidence="2" type="ORF">ACJMK2_041372</name>
</gene>
<dbReference type="EMBL" id="JBJQND010000008">
    <property type="protein sequence ID" value="KAL3868571.1"/>
    <property type="molecule type" value="Genomic_DNA"/>
</dbReference>
<dbReference type="PANTHER" id="PTHR16222:SF40">
    <property type="entry name" value="ADP-RIBOSYLGLYCOHYDROLASE"/>
    <property type="match status" value="1"/>
</dbReference>
<dbReference type="InterPro" id="IPR005502">
    <property type="entry name" value="Ribosyl_crysJ1"/>
</dbReference>
<proteinExistence type="predicted"/>
<evidence type="ECO:0000256" key="1">
    <source>
        <dbReference type="PIRSR" id="PIRSR605502-1"/>
    </source>
</evidence>
<dbReference type="Gene3D" id="1.10.4080.10">
    <property type="entry name" value="ADP-ribosylation/Crystallin J1"/>
    <property type="match status" value="1"/>
</dbReference>
<feature type="binding site" evidence="1">
    <location>
        <position position="180"/>
    </location>
    <ligand>
        <name>Mg(2+)</name>
        <dbReference type="ChEBI" id="CHEBI:18420"/>
        <label>1</label>
    </ligand>
</feature>
<dbReference type="Pfam" id="PF03747">
    <property type="entry name" value="ADP_ribosyl_GH"/>
    <property type="match status" value="1"/>
</dbReference>
<name>A0ABD3W599_SINWO</name>